<dbReference type="InterPro" id="IPR001810">
    <property type="entry name" value="F-box_dom"/>
</dbReference>
<dbReference type="Pfam" id="PF12937">
    <property type="entry name" value="F-box-like"/>
    <property type="match status" value="1"/>
</dbReference>
<dbReference type="OMA" id="CDFTADH"/>
<dbReference type="SMART" id="SM00256">
    <property type="entry name" value="FBOX"/>
    <property type="match status" value="1"/>
</dbReference>
<evidence type="ECO:0000313" key="5">
    <source>
        <dbReference type="EMBL" id="SSX31086.1"/>
    </source>
</evidence>
<keyword evidence="1" id="KW-0833">Ubl conjugation pathway</keyword>
<dbReference type="GO" id="GO:0019005">
    <property type="term" value="C:SCF ubiquitin ligase complex"/>
    <property type="evidence" value="ECO:0007669"/>
    <property type="project" value="TreeGrafter"/>
</dbReference>
<dbReference type="SMART" id="SM00367">
    <property type="entry name" value="LRR_CC"/>
    <property type="match status" value="4"/>
</dbReference>
<dbReference type="EMBL" id="UFQS01001591">
    <property type="protein sequence ID" value="SSX11519.1"/>
    <property type="molecule type" value="Genomic_DNA"/>
</dbReference>
<reference evidence="4" key="1">
    <citation type="submission" date="2018-04" db="EMBL/GenBank/DDBJ databases">
        <authorList>
            <person name="Go L.Y."/>
            <person name="Mitchell J.A."/>
        </authorList>
    </citation>
    <scope>NUCLEOTIDE SEQUENCE</scope>
    <source>
        <tissue evidence="4">Whole organism</tissue>
    </source>
</reference>
<evidence type="ECO:0000259" key="3">
    <source>
        <dbReference type="PROSITE" id="PS50181"/>
    </source>
</evidence>
<feature type="domain" description="F-box" evidence="3">
    <location>
        <begin position="149"/>
        <end position="195"/>
    </location>
</feature>
<sequence length="479" mass="54468">MSQINLNRNGTIARKRKRQNSDCENTHLSDKMWEELGLHVITEEENTENSNKLPVKLNSMENVNKKDDDVKEISDSKEEELDVTLENSKLVRCPLAPVSTNQKIVQQSKSDNSVVSLSSNSNNTANELFASNQDWFLYRTNRACFETKVDHFSRLSDEIILHIFKWLPKKALTRCCFVCTRFNKIVHTDILWTRLDLGGKSLKKGALGNVITRGVVILRLAQADIHEPIFDDEISNVDWEEYHSKLQYLDLSMATISESALELFLSKCRKLKKLSLEHVKINEDVLVEIGANSQIDSLNLTMCEGITQIGVQVIGIRLKNLRCLNISWTNLTQRALEIFVQYITPELLRLNIAGCRTTMTDQILAALVDRCPKLVELDISDCPKLTTEGLKVLLKLKSLEYLSISRCYTVDVPAFLTTFLKDSTSLLYLDVFGLIRDENLQVLAATFPKIGFNKFVHSSVARPTVGTRRTSIWGLRTRD</sequence>
<dbReference type="EMBL" id="UFQT01001591">
    <property type="protein sequence ID" value="SSX31086.1"/>
    <property type="molecule type" value="Genomic_DNA"/>
</dbReference>
<dbReference type="InterPro" id="IPR001611">
    <property type="entry name" value="Leu-rich_rpt"/>
</dbReference>
<dbReference type="GO" id="GO:0031146">
    <property type="term" value="P:SCF-dependent proteasomal ubiquitin-dependent protein catabolic process"/>
    <property type="evidence" value="ECO:0007669"/>
    <property type="project" value="TreeGrafter"/>
</dbReference>
<name>A0A336MLE4_CULSO</name>
<gene>
    <name evidence="5" type="primary">CSON003285</name>
</gene>
<dbReference type="PANTHER" id="PTHR13318">
    <property type="entry name" value="PARTNER OF PAIRED, ISOFORM B-RELATED"/>
    <property type="match status" value="1"/>
</dbReference>
<dbReference type="PANTHER" id="PTHR13318:SF95">
    <property type="entry name" value="F-BOX PROTEIN YLR352W"/>
    <property type="match status" value="1"/>
</dbReference>
<dbReference type="PROSITE" id="PS50181">
    <property type="entry name" value="FBOX"/>
    <property type="match status" value="1"/>
</dbReference>
<dbReference type="InterPro" id="IPR006553">
    <property type="entry name" value="Leu-rich_rpt_Cys-con_subtyp"/>
</dbReference>
<organism evidence="5">
    <name type="scientific">Culicoides sonorensis</name>
    <name type="common">Biting midge</name>
    <dbReference type="NCBI Taxonomy" id="179676"/>
    <lineage>
        <taxon>Eukaryota</taxon>
        <taxon>Metazoa</taxon>
        <taxon>Ecdysozoa</taxon>
        <taxon>Arthropoda</taxon>
        <taxon>Hexapoda</taxon>
        <taxon>Insecta</taxon>
        <taxon>Pterygota</taxon>
        <taxon>Neoptera</taxon>
        <taxon>Endopterygota</taxon>
        <taxon>Diptera</taxon>
        <taxon>Nematocera</taxon>
        <taxon>Chironomoidea</taxon>
        <taxon>Ceratopogonidae</taxon>
        <taxon>Ceratopogoninae</taxon>
        <taxon>Culicoides</taxon>
        <taxon>Monoculicoides</taxon>
    </lineage>
</organism>
<dbReference type="InterPro" id="IPR036047">
    <property type="entry name" value="F-box-like_dom_sf"/>
</dbReference>
<reference evidence="5" key="2">
    <citation type="submission" date="2018-07" db="EMBL/GenBank/DDBJ databases">
        <authorList>
            <person name="Quirk P.G."/>
            <person name="Krulwich T.A."/>
        </authorList>
    </citation>
    <scope>NUCLEOTIDE SEQUENCE</scope>
</reference>
<feature type="region of interest" description="Disordered" evidence="2">
    <location>
        <begin position="1"/>
        <end position="26"/>
    </location>
</feature>
<dbReference type="SUPFAM" id="SSF52047">
    <property type="entry name" value="RNI-like"/>
    <property type="match status" value="1"/>
</dbReference>
<dbReference type="InterPro" id="IPR032675">
    <property type="entry name" value="LRR_dom_sf"/>
</dbReference>
<dbReference type="VEuPathDB" id="VectorBase:CSON003285"/>
<dbReference type="Pfam" id="PF13516">
    <property type="entry name" value="LRR_6"/>
    <property type="match status" value="1"/>
</dbReference>
<feature type="compositionally biased region" description="Polar residues" evidence="2">
    <location>
        <begin position="1"/>
        <end position="10"/>
    </location>
</feature>
<proteinExistence type="predicted"/>
<evidence type="ECO:0000256" key="2">
    <source>
        <dbReference type="SAM" id="MobiDB-lite"/>
    </source>
</evidence>
<evidence type="ECO:0000313" key="4">
    <source>
        <dbReference type="EMBL" id="SSX11519.1"/>
    </source>
</evidence>
<dbReference type="AlphaFoldDB" id="A0A336MLE4"/>
<accession>A0A336MLE4</accession>
<evidence type="ECO:0000256" key="1">
    <source>
        <dbReference type="ARBA" id="ARBA00022786"/>
    </source>
</evidence>
<protein>
    <submittedName>
        <fullName evidence="5">CSON003285 protein</fullName>
    </submittedName>
</protein>
<dbReference type="Gene3D" id="3.80.10.10">
    <property type="entry name" value="Ribonuclease Inhibitor"/>
    <property type="match status" value="1"/>
</dbReference>
<dbReference type="SUPFAM" id="SSF81383">
    <property type="entry name" value="F-box domain"/>
    <property type="match status" value="1"/>
</dbReference>